<organism evidence="2 3">
    <name type="scientific">Batillaria attramentaria</name>
    <dbReference type="NCBI Taxonomy" id="370345"/>
    <lineage>
        <taxon>Eukaryota</taxon>
        <taxon>Metazoa</taxon>
        <taxon>Spiralia</taxon>
        <taxon>Lophotrochozoa</taxon>
        <taxon>Mollusca</taxon>
        <taxon>Gastropoda</taxon>
        <taxon>Caenogastropoda</taxon>
        <taxon>Sorbeoconcha</taxon>
        <taxon>Cerithioidea</taxon>
        <taxon>Batillariidae</taxon>
        <taxon>Batillaria</taxon>
    </lineage>
</organism>
<gene>
    <name evidence="2" type="ORF">BaRGS_00000427</name>
</gene>
<accession>A0ABD0MAB5</accession>
<sequence length="191" mass="20976">MSKLLQGAMLQQARSYSQKTFGQIRVSPPKESTPPPADVCPELCAEKRKMMDLVQDTSQLHWKKQPSSQNSGSSSSCSNTTKPNVDSCRELCKEKSHMMSVVGGLTPPRGGAWTAASEGTADPPCAMLTSVKCERCGWTLCCMCSSAPSMRVLRSQYWSRPQDKYRLNVSVSIHEKVGEVRDKLVGMVSVQ</sequence>
<dbReference type="EMBL" id="JACVVK020000002">
    <property type="protein sequence ID" value="KAK7508188.1"/>
    <property type="molecule type" value="Genomic_DNA"/>
</dbReference>
<evidence type="ECO:0000256" key="1">
    <source>
        <dbReference type="SAM" id="MobiDB-lite"/>
    </source>
</evidence>
<evidence type="ECO:0000313" key="2">
    <source>
        <dbReference type="EMBL" id="KAK7508188.1"/>
    </source>
</evidence>
<dbReference type="Proteomes" id="UP001519460">
    <property type="component" value="Unassembled WGS sequence"/>
</dbReference>
<name>A0ABD0MAB5_9CAEN</name>
<reference evidence="2 3" key="1">
    <citation type="journal article" date="2023" name="Sci. Data">
        <title>Genome assembly of the Korean intertidal mud-creeper Batillaria attramentaria.</title>
        <authorList>
            <person name="Patra A.K."/>
            <person name="Ho P.T."/>
            <person name="Jun S."/>
            <person name="Lee S.J."/>
            <person name="Kim Y."/>
            <person name="Won Y.J."/>
        </authorList>
    </citation>
    <scope>NUCLEOTIDE SEQUENCE [LARGE SCALE GENOMIC DNA]</scope>
    <source>
        <strain evidence="2">Wonlab-2016</strain>
    </source>
</reference>
<evidence type="ECO:0000313" key="3">
    <source>
        <dbReference type="Proteomes" id="UP001519460"/>
    </source>
</evidence>
<protein>
    <submittedName>
        <fullName evidence="2">Uncharacterized protein</fullName>
    </submittedName>
</protein>
<feature type="region of interest" description="Disordered" evidence="1">
    <location>
        <begin position="16"/>
        <end position="40"/>
    </location>
</feature>
<proteinExistence type="predicted"/>
<keyword evidence="3" id="KW-1185">Reference proteome</keyword>
<feature type="compositionally biased region" description="Low complexity" evidence="1">
    <location>
        <begin position="67"/>
        <end position="78"/>
    </location>
</feature>
<dbReference type="AlphaFoldDB" id="A0ABD0MAB5"/>
<comment type="caution">
    <text evidence="2">The sequence shown here is derived from an EMBL/GenBank/DDBJ whole genome shotgun (WGS) entry which is preliminary data.</text>
</comment>
<feature type="region of interest" description="Disordered" evidence="1">
    <location>
        <begin position="59"/>
        <end position="83"/>
    </location>
</feature>